<dbReference type="GeneID" id="71852664"/>
<dbReference type="PANTHER" id="PTHR34236">
    <property type="entry name" value="DIMETHYL SULFOXIDE REDUCTASE TRANSCRIPTIONAL ACTIVATOR"/>
    <property type="match status" value="1"/>
</dbReference>
<dbReference type="Pfam" id="PF04967">
    <property type="entry name" value="HTH_10"/>
    <property type="match status" value="1"/>
</dbReference>
<evidence type="ECO:0000259" key="4">
    <source>
        <dbReference type="Pfam" id="PF15915"/>
    </source>
</evidence>
<reference evidence="5 6" key="1">
    <citation type="journal article" date="2014" name="Int. J. Syst. Evol. Microbiol.">
        <title>Complete genome sequence of Corynebacterium casei LMG S-19264T (=DSM 44701T), isolated from a smear-ripened cheese.</title>
        <authorList>
            <consortium name="US DOE Joint Genome Institute (JGI-PGF)"/>
            <person name="Walter F."/>
            <person name="Albersmeier A."/>
            <person name="Kalinowski J."/>
            <person name="Ruckert C."/>
        </authorList>
    </citation>
    <scope>NUCLEOTIDE SEQUENCE [LARGE SCALE GENOMIC DNA]</scope>
    <source>
        <strain evidence="5 6">IBRC-M 10912</strain>
    </source>
</reference>
<dbReference type="EMBL" id="JBHSDJ010000115">
    <property type="protein sequence ID" value="MFC4248125.1"/>
    <property type="molecule type" value="Genomic_DNA"/>
</dbReference>
<keyword evidence="2" id="KW-0804">Transcription</keyword>
<feature type="domain" description="HTH bat-type" evidence="3">
    <location>
        <begin position="152"/>
        <end position="203"/>
    </location>
</feature>
<dbReference type="RefSeq" id="WP_246971893.1">
    <property type="nucleotide sequence ID" value="NZ_CP095397.1"/>
</dbReference>
<dbReference type="InterPro" id="IPR007050">
    <property type="entry name" value="HTH_bacterioopsin"/>
</dbReference>
<sequence>MPTIAEFRLPAEDVALAETFDRTPNATVRFESSVSKTLPCLWVADVDRVDLEAGFDADPTVESAELLVETDGRYLYDVTFIDDVTQLCDLLLTGGGSLLEMRGMNGWWQVRMRFRDRDALCQAHDELAARGVNADIQRVTDLTETTAAHTRLTPEQQEALAAAFECGYFDIPRGISMEELANELDISHQALSERLRRAYETLVDSELQPASDSSA</sequence>
<dbReference type="InterPro" id="IPR036388">
    <property type="entry name" value="WH-like_DNA-bd_sf"/>
</dbReference>
<evidence type="ECO:0000256" key="2">
    <source>
        <dbReference type="ARBA" id="ARBA00023163"/>
    </source>
</evidence>
<dbReference type="PANTHER" id="PTHR34236:SF1">
    <property type="entry name" value="DIMETHYL SULFOXIDE REDUCTASE TRANSCRIPTIONAL ACTIVATOR"/>
    <property type="match status" value="1"/>
</dbReference>
<dbReference type="SUPFAM" id="SSF88659">
    <property type="entry name" value="Sigma3 and sigma4 domains of RNA polymerase sigma factors"/>
    <property type="match status" value="1"/>
</dbReference>
<evidence type="ECO:0000313" key="6">
    <source>
        <dbReference type="Proteomes" id="UP001595821"/>
    </source>
</evidence>
<evidence type="ECO:0000313" key="5">
    <source>
        <dbReference type="EMBL" id="MFC4248125.1"/>
    </source>
</evidence>
<dbReference type="InterPro" id="IPR013324">
    <property type="entry name" value="RNA_pol_sigma_r3/r4-like"/>
</dbReference>
<organism evidence="5 6">
    <name type="scientific">Natribaculum luteum</name>
    <dbReference type="NCBI Taxonomy" id="1586232"/>
    <lineage>
        <taxon>Archaea</taxon>
        <taxon>Methanobacteriati</taxon>
        <taxon>Methanobacteriota</taxon>
        <taxon>Stenosarchaea group</taxon>
        <taxon>Halobacteria</taxon>
        <taxon>Halobacteriales</taxon>
        <taxon>Natrialbaceae</taxon>
        <taxon>Natribaculum</taxon>
    </lineage>
</organism>
<dbReference type="Gene3D" id="1.10.10.10">
    <property type="entry name" value="Winged helix-like DNA-binding domain superfamily/Winged helix DNA-binding domain"/>
    <property type="match status" value="1"/>
</dbReference>
<evidence type="ECO:0000256" key="1">
    <source>
        <dbReference type="ARBA" id="ARBA00023015"/>
    </source>
</evidence>
<dbReference type="InterPro" id="IPR031803">
    <property type="entry name" value="BAT_GAF/HTH-assoc"/>
</dbReference>
<gene>
    <name evidence="5" type="ORF">ACFOZ7_14480</name>
</gene>
<proteinExistence type="predicted"/>
<accession>A0ABD5P1E2</accession>
<evidence type="ECO:0000259" key="3">
    <source>
        <dbReference type="Pfam" id="PF04967"/>
    </source>
</evidence>
<dbReference type="Pfam" id="PF15915">
    <property type="entry name" value="BAT"/>
    <property type="match status" value="1"/>
</dbReference>
<feature type="domain" description="Bacterioopsin transcriptional activator GAF and HTH associated" evidence="4">
    <location>
        <begin position="6"/>
        <end position="141"/>
    </location>
</feature>
<keyword evidence="1" id="KW-0805">Transcription regulation</keyword>
<protein>
    <submittedName>
        <fullName evidence="5">Helix-turn-helix domain-containing protein</fullName>
    </submittedName>
</protein>
<dbReference type="AlphaFoldDB" id="A0ABD5P1E2"/>
<dbReference type="Proteomes" id="UP001595821">
    <property type="component" value="Unassembled WGS sequence"/>
</dbReference>
<name>A0ABD5P1E2_9EURY</name>
<comment type="caution">
    <text evidence="5">The sequence shown here is derived from an EMBL/GenBank/DDBJ whole genome shotgun (WGS) entry which is preliminary data.</text>
</comment>